<dbReference type="Pfam" id="PF01833">
    <property type="entry name" value="TIG"/>
    <property type="match status" value="2"/>
</dbReference>
<dbReference type="SUPFAM" id="SSF81296">
    <property type="entry name" value="E set domains"/>
    <property type="match status" value="2"/>
</dbReference>
<dbReference type="RefSeq" id="WP_343911370.1">
    <property type="nucleotide sequence ID" value="NZ_BAAAGE010000001.1"/>
</dbReference>
<evidence type="ECO:0000313" key="2">
    <source>
        <dbReference type="EMBL" id="GAA0716150.1"/>
    </source>
</evidence>
<comment type="caution">
    <text evidence="2">The sequence shown here is derived from an EMBL/GenBank/DDBJ whole genome shotgun (WGS) entry which is preliminary data.</text>
</comment>
<dbReference type="InterPro" id="IPR013783">
    <property type="entry name" value="Ig-like_fold"/>
</dbReference>
<feature type="domain" description="IPT/TIG" evidence="1">
    <location>
        <begin position="41"/>
        <end position="106"/>
    </location>
</feature>
<sequence length="423" mass="44986">MIHANDIVSRSSSIVLCILSVIALCVSCNNDDSANDGIRIPAILGFSPESGEPGDEITIVGTDLLNATEVSFNGITSTISDNKLRSLTTIVPEGGTTGKLSITTEGGIAISVESFEVVVLGAAQVIDITPKSAQVGQEITLTGTAMATVNKVTVGGIEGTIISTSETEVVFTLGASPIGLSAIELTSEGGVSSTDVNSNEFYVVEVMIPYFETFDEETVLFSSGGDAEISNLGVSDMLPSDATLVPNPIDNIFYYIGGTSDTGDSGSYTGQIGHSRESSGFFADFFNEDSRELTQLYFNIQINFQGVPNDYSGPLAGFRLRFDEGYDADGDGSTTDEYVEFRPSLQNLEDLGYIPNDDGWYTLSISFDQFVNSGPSGGTGTWSVYAVETLTRFAIASRREHDGEYSLSIDNIYITKGGPLHVR</sequence>
<feature type="domain" description="IPT/TIG" evidence="1">
    <location>
        <begin position="125"/>
        <end position="194"/>
    </location>
</feature>
<dbReference type="InterPro" id="IPR014756">
    <property type="entry name" value="Ig_E-set"/>
</dbReference>
<gene>
    <name evidence="2" type="ORF">GCM10009430_11550</name>
</gene>
<dbReference type="Proteomes" id="UP001501758">
    <property type="component" value="Unassembled WGS sequence"/>
</dbReference>
<reference evidence="2 3" key="1">
    <citation type="journal article" date="2019" name="Int. J. Syst. Evol. Microbiol.">
        <title>The Global Catalogue of Microorganisms (GCM) 10K type strain sequencing project: providing services to taxonomists for standard genome sequencing and annotation.</title>
        <authorList>
            <consortium name="The Broad Institute Genomics Platform"/>
            <consortium name="The Broad Institute Genome Sequencing Center for Infectious Disease"/>
            <person name="Wu L."/>
            <person name="Ma J."/>
        </authorList>
    </citation>
    <scope>NUCLEOTIDE SEQUENCE [LARGE SCALE GENOMIC DNA]</scope>
    <source>
        <strain evidence="2 3">JCM 15974</strain>
    </source>
</reference>
<protein>
    <recommendedName>
        <fullName evidence="1">IPT/TIG domain-containing protein</fullName>
    </recommendedName>
</protein>
<dbReference type="Gene3D" id="2.60.40.10">
    <property type="entry name" value="Immunoglobulins"/>
    <property type="match status" value="2"/>
</dbReference>
<evidence type="ECO:0000313" key="3">
    <source>
        <dbReference type="Proteomes" id="UP001501758"/>
    </source>
</evidence>
<evidence type="ECO:0000259" key="1">
    <source>
        <dbReference type="Pfam" id="PF01833"/>
    </source>
</evidence>
<keyword evidence="3" id="KW-1185">Reference proteome</keyword>
<accession>A0ABN1IKX6</accession>
<dbReference type="EMBL" id="BAAAGE010000001">
    <property type="protein sequence ID" value="GAA0716150.1"/>
    <property type="molecule type" value="Genomic_DNA"/>
</dbReference>
<name>A0ABN1IKX6_9FLAO</name>
<dbReference type="InterPro" id="IPR002909">
    <property type="entry name" value="IPT_dom"/>
</dbReference>
<proteinExistence type="predicted"/>
<organism evidence="2 3">
    <name type="scientific">Aquimarina litoralis</name>
    <dbReference type="NCBI Taxonomy" id="584605"/>
    <lineage>
        <taxon>Bacteria</taxon>
        <taxon>Pseudomonadati</taxon>
        <taxon>Bacteroidota</taxon>
        <taxon>Flavobacteriia</taxon>
        <taxon>Flavobacteriales</taxon>
        <taxon>Flavobacteriaceae</taxon>
        <taxon>Aquimarina</taxon>
    </lineage>
</organism>